<evidence type="ECO:0000259" key="8">
    <source>
        <dbReference type="PROSITE" id="PS51007"/>
    </source>
</evidence>
<dbReference type="RefSeq" id="WP_338684965.1">
    <property type="nucleotide sequence ID" value="NZ_AP024702.1"/>
</dbReference>
<keyword evidence="1" id="KW-0813">Transport</keyword>
<keyword evidence="7" id="KW-0732">Signal</keyword>
<dbReference type="PANTHER" id="PTHR37823">
    <property type="entry name" value="CYTOCHROME C-553-LIKE"/>
    <property type="match status" value="1"/>
</dbReference>
<evidence type="ECO:0000256" key="6">
    <source>
        <dbReference type="PROSITE-ProRule" id="PRU00433"/>
    </source>
</evidence>
<keyword evidence="2 6" id="KW-0349">Heme</keyword>
<proteinExistence type="predicted"/>
<feature type="domain" description="PA14" evidence="9">
    <location>
        <begin position="13"/>
        <end position="146"/>
    </location>
</feature>
<feature type="domain" description="Cytochrome c" evidence="8">
    <location>
        <begin position="552"/>
        <end position="652"/>
    </location>
</feature>
<evidence type="ECO:0000313" key="10">
    <source>
        <dbReference type="EMBL" id="BCX48642.1"/>
    </source>
</evidence>
<dbReference type="EMBL" id="AP024702">
    <property type="protein sequence ID" value="BCX48642.1"/>
    <property type="molecule type" value="Genomic_DNA"/>
</dbReference>
<feature type="domain" description="Cytochrome c" evidence="8">
    <location>
        <begin position="154"/>
        <end position="247"/>
    </location>
</feature>
<dbReference type="PANTHER" id="PTHR37823:SF1">
    <property type="entry name" value="CYTOCHROME C-553-LIKE"/>
    <property type="match status" value="1"/>
</dbReference>
<evidence type="ECO:0000256" key="2">
    <source>
        <dbReference type="ARBA" id="ARBA00022617"/>
    </source>
</evidence>
<gene>
    <name evidence="10" type="ORF">HAHE_25500</name>
</gene>
<dbReference type="InterPro" id="IPR036909">
    <property type="entry name" value="Cyt_c-like_dom_sf"/>
</dbReference>
<keyword evidence="5 6" id="KW-0408">Iron</keyword>
<dbReference type="PROSITE" id="PS51007">
    <property type="entry name" value="CYTC"/>
    <property type="match status" value="4"/>
</dbReference>
<keyword evidence="3 6" id="KW-0479">Metal-binding</keyword>
<dbReference type="InterPro" id="IPR037524">
    <property type="entry name" value="PA14/GLEYA"/>
</dbReference>
<feature type="domain" description="Cytochrome c" evidence="8">
    <location>
        <begin position="258"/>
        <end position="340"/>
    </location>
</feature>
<feature type="signal peptide" evidence="7">
    <location>
        <begin position="1"/>
        <end position="16"/>
    </location>
</feature>
<evidence type="ECO:0000313" key="11">
    <source>
        <dbReference type="Proteomes" id="UP001374893"/>
    </source>
</evidence>
<dbReference type="SMART" id="SM00758">
    <property type="entry name" value="PA14"/>
    <property type="match status" value="1"/>
</dbReference>
<reference evidence="10 11" key="1">
    <citation type="submission" date="2021-06" db="EMBL/GenBank/DDBJ databases">
        <title>Complete genome of Haloferula helveola possessing various polysaccharide degrading enzymes.</title>
        <authorList>
            <person name="Takami H."/>
            <person name="Huang C."/>
            <person name="Hamasaki K."/>
        </authorList>
    </citation>
    <scope>NUCLEOTIDE SEQUENCE [LARGE SCALE GENOMIC DNA]</scope>
    <source>
        <strain evidence="10 11">CN-1</strain>
    </source>
</reference>
<name>A0ABN6H4Q7_9BACT</name>
<keyword evidence="4" id="KW-0249">Electron transport</keyword>
<evidence type="ECO:0008006" key="12">
    <source>
        <dbReference type="Google" id="ProtNLM"/>
    </source>
</evidence>
<dbReference type="Pfam" id="PF13442">
    <property type="entry name" value="Cytochrome_CBB3"/>
    <property type="match status" value="1"/>
</dbReference>
<dbReference type="PROSITE" id="PS51820">
    <property type="entry name" value="PA14"/>
    <property type="match status" value="1"/>
</dbReference>
<dbReference type="InterPro" id="IPR009056">
    <property type="entry name" value="Cyt_c-like_dom"/>
</dbReference>
<evidence type="ECO:0000259" key="9">
    <source>
        <dbReference type="PROSITE" id="PS51820"/>
    </source>
</evidence>
<evidence type="ECO:0000256" key="1">
    <source>
        <dbReference type="ARBA" id="ARBA00022448"/>
    </source>
</evidence>
<evidence type="ECO:0000256" key="3">
    <source>
        <dbReference type="ARBA" id="ARBA00022723"/>
    </source>
</evidence>
<evidence type="ECO:0000256" key="5">
    <source>
        <dbReference type="ARBA" id="ARBA00023004"/>
    </source>
</evidence>
<dbReference type="Pfam" id="PF00034">
    <property type="entry name" value="Cytochrom_C"/>
    <property type="match status" value="1"/>
</dbReference>
<dbReference type="SUPFAM" id="SSF46626">
    <property type="entry name" value="Cytochrome c"/>
    <property type="match status" value="3"/>
</dbReference>
<sequence>MRLALLALACIPAARADLTATFTSGGATDTRTDRLPAIYVEKGESPTPFLAPGPFEVTWTGKLVIAERQRLYFSFEGDGSAALTVNGEEVLHAAGQLAAEQSERIRLNPGEHDVSVTYKSLDDGSGQFRLFWEERSFPRQSIPPTAFKTESKSSPERMGRELFAANHCAKCHLPASGLGSKPMAEMLEIAPILADSGGRLTEEWLAQWIASPASLKPDTRMPALVDASTDEGKQQAADLAAWLVTLKIADAPAAPDAGLAQKGGEHFHRFGCVACHNVPGAKEPDPGRVPLDRVAQKFQPGALVDFLKQPDKWYPHIGMPDFGLSDDEAQSIAAWLLAESGKNKHKDHGIPDGDATKGAELAKQLNCGACHAGLPLDVGGVPSLEAIFEKDWSKDGCLTARKDLPRFNLTDEESSALAAFSKTGAEPLKRHVPAEYASAKLESLRCTSCHDIDEVRSLLATTHIETKDLVAHIPGENEKLDQSRPHLTFIGEMLHASYLESMIDGKASPRPRPWLDMRMPAFHSHASGLAEGLAKMHGVPPGPPAKPEPDADLAAIGKTLISADGFGCNTCHAVGDTKATAAFEVEGVNFALAHDRLRKEWFMRWMANPLSVTPDTKMPVYSENGESQRTDILEGDAAAQFDAIWNYLLSVSE</sequence>
<evidence type="ECO:0000256" key="4">
    <source>
        <dbReference type="ARBA" id="ARBA00022982"/>
    </source>
</evidence>
<dbReference type="InterPro" id="IPR051811">
    <property type="entry name" value="Cytochrome_c550/c551-like"/>
</dbReference>
<feature type="domain" description="Cytochrome c" evidence="8">
    <location>
        <begin position="353"/>
        <end position="463"/>
    </location>
</feature>
<dbReference type="Proteomes" id="UP001374893">
    <property type="component" value="Chromosome"/>
</dbReference>
<dbReference type="InterPro" id="IPR011658">
    <property type="entry name" value="PA14_dom"/>
</dbReference>
<evidence type="ECO:0000256" key="7">
    <source>
        <dbReference type="SAM" id="SignalP"/>
    </source>
</evidence>
<protein>
    <recommendedName>
        <fullName evidence="12">Cytochrome c</fullName>
    </recommendedName>
</protein>
<organism evidence="10 11">
    <name type="scientific">Haloferula helveola</name>
    <dbReference type="NCBI Taxonomy" id="490095"/>
    <lineage>
        <taxon>Bacteria</taxon>
        <taxon>Pseudomonadati</taxon>
        <taxon>Verrucomicrobiota</taxon>
        <taxon>Verrucomicrobiia</taxon>
        <taxon>Verrucomicrobiales</taxon>
        <taxon>Verrucomicrobiaceae</taxon>
        <taxon>Haloferula</taxon>
    </lineage>
</organism>
<dbReference type="Gene3D" id="1.10.760.10">
    <property type="entry name" value="Cytochrome c-like domain"/>
    <property type="match status" value="4"/>
</dbReference>
<feature type="chain" id="PRO_5045940529" description="Cytochrome c" evidence="7">
    <location>
        <begin position="17"/>
        <end position="653"/>
    </location>
</feature>
<accession>A0ABN6H4Q7</accession>
<dbReference type="SUPFAM" id="SSF56988">
    <property type="entry name" value="Anthrax protective antigen"/>
    <property type="match status" value="1"/>
</dbReference>
<keyword evidence="11" id="KW-1185">Reference proteome</keyword>